<evidence type="ECO:0000313" key="1">
    <source>
        <dbReference type="EMBL" id="AYV81422.1"/>
    </source>
</evidence>
<dbReference type="EMBL" id="MK072274">
    <property type="protein sequence ID" value="AYV81422.1"/>
    <property type="molecule type" value="Genomic_DNA"/>
</dbReference>
<name>A0A3G5A2I4_9VIRU</name>
<protein>
    <submittedName>
        <fullName evidence="1">Uncharacterized protein</fullName>
    </submittedName>
</protein>
<sequence>MKDPVAIRLNIASFMDKFPQFSTENGCLAQNTKVKKHREKLFGDIRNWISSLKEDDIKQSGSELSKKQNYSVNLKVKWSCGLSSLAMLSMIPKTFYQQSSSNILKVPLLSFHEIQSQRKGDFIAKFTISNKTRWWQKSIGHNFCLWRYQGHYFLLQSYWYKYPLKVSQLCRRDVISLMGNFDNVHLNVKNQSQRIDPPFKNFYEGLTGVQIGKILICRQIVSAGVDTVNDPEMTNPIFSIVCAIKSHTLTHLK</sequence>
<organism evidence="1">
    <name type="scientific">Harvfovirus sp</name>
    <dbReference type="NCBI Taxonomy" id="2487768"/>
    <lineage>
        <taxon>Viruses</taxon>
        <taxon>Varidnaviria</taxon>
        <taxon>Bamfordvirae</taxon>
        <taxon>Nucleocytoviricota</taxon>
        <taxon>Megaviricetes</taxon>
        <taxon>Imitervirales</taxon>
        <taxon>Mimiviridae</taxon>
        <taxon>Klosneuvirinae</taxon>
    </lineage>
</organism>
<accession>A0A3G5A2I4</accession>
<proteinExistence type="predicted"/>
<reference evidence="1" key="1">
    <citation type="submission" date="2018-10" db="EMBL/GenBank/DDBJ databases">
        <title>Hidden diversity of soil giant viruses.</title>
        <authorList>
            <person name="Schulz F."/>
            <person name="Alteio L."/>
            <person name="Goudeau D."/>
            <person name="Ryan E.M."/>
            <person name="Malmstrom R.R."/>
            <person name="Blanchard J."/>
            <person name="Woyke T."/>
        </authorList>
    </citation>
    <scope>NUCLEOTIDE SEQUENCE</scope>
    <source>
        <strain evidence="1">HAV1</strain>
    </source>
</reference>
<gene>
    <name evidence="1" type="ORF">Harvfovirus32_18</name>
</gene>